<dbReference type="PANTHER" id="PTHR33744">
    <property type="entry name" value="CARBOHYDRATE DIACID REGULATOR"/>
    <property type="match status" value="1"/>
</dbReference>
<name>A0ABV2QUJ1_9MICO</name>
<feature type="domain" description="PucR C-terminal helix-turn-helix" evidence="1">
    <location>
        <begin position="341"/>
        <end position="396"/>
    </location>
</feature>
<dbReference type="Proteomes" id="UP001549257">
    <property type="component" value="Unassembled WGS sequence"/>
</dbReference>
<reference evidence="2 3" key="1">
    <citation type="submission" date="2024-06" db="EMBL/GenBank/DDBJ databases">
        <title>Sorghum-associated microbial communities from plants grown in Nebraska, USA.</title>
        <authorList>
            <person name="Schachtman D."/>
        </authorList>
    </citation>
    <scope>NUCLEOTIDE SEQUENCE [LARGE SCALE GENOMIC DNA]</scope>
    <source>
        <strain evidence="2 3">2857</strain>
    </source>
</reference>
<dbReference type="InterPro" id="IPR051448">
    <property type="entry name" value="CdaR-like_regulators"/>
</dbReference>
<dbReference type="RefSeq" id="WP_354026276.1">
    <property type="nucleotide sequence ID" value="NZ_JBEPSJ010000006.1"/>
</dbReference>
<dbReference type="InterPro" id="IPR025736">
    <property type="entry name" value="PucR_C-HTH_dom"/>
</dbReference>
<dbReference type="Pfam" id="PF13556">
    <property type="entry name" value="HTH_30"/>
    <property type="match status" value="1"/>
</dbReference>
<evidence type="ECO:0000313" key="2">
    <source>
        <dbReference type="EMBL" id="MET4584112.1"/>
    </source>
</evidence>
<sequence length="407" mass="44667">MKVSLALLPSWFTFDLPSTTMINFQEVVDELARTLGRSVLIGDPSHRLIAASSQGKDIDHMRAMNVIQREAPAEQKQYFESIKLNDAHQPVTVALNHLGGLDRLAVPVRDGREHLATFWLIVENLPPLRGDDYAAIDAAVSVTRKLLGPKDSEREPGTSDDIMGALLSSDTAERRHAFDEAIARRRLERGEQTVVYAVDIPIEVGALDRLSFARQLSASRKSSIAYIGERKDLLLFVGRSSDTVDTQAFIRAEAETRSIAVNAIGTARHNRIAPDLHETADQAEMAAGIVAAVPQLGGVGDISSLGVWALLASVIGDRSYLQVFSPAAFVLCAEGDDVQRQTIEAYLDGACHVTAVCEQLHIHRATLYYRLDRMPEAVKEALDDGAQRSALHMCLKLVRLWESTGRI</sequence>
<evidence type="ECO:0000259" key="1">
    <source>
        <dbReference type="Pfam" id="PF13556"/>
    </source>
</evidence>
<dbReference type="InterPro" id="IPR042070">
    <property type="entry name" value="PucR_C-HTH_sf"/>
</dbReference>
<comment type="caution">
    <text evidence="2">The sequence shown here is derived from an EMBL/GenBank/DDBJ whole genome shotgun (WGS) entry which is preliminary data.</text>
</comment>
<gene>
    <name evidence="2" type="ORF">ABIE21_003650</name>
</gene>
<evidence type="ECO:0000313" key="3">
    <source>
        <dbReference type="Proteomes" id="UP001549257"/>
    </source>
</evidence>
<keyword evidence="3" id="KW-1185">Reference proteome</keyword>
<organism evidence="2 3">
    <name type="scientific">Conyzicola nivalis</name>
    <dbReference type="NCBI Taxonomy" id="1477021"/>
    <lineage>
        <taxon>Bacteria</taxon>
        <taxon>Bacillati</taxon>
        <taxon>Actinomycetota</taxon>
        <taxon>Actinomycetes</taxon>
        <taxon>Micrococcales</taxon>
        <taxon>Microbacteriaceae</taxon>
        <taxon>Conyzicola</taxon>
    </lineage>
</organism>
<proteinExistence type="predicted"/>
<protein>
    <recommendedName>
        <fullName evidence="1">PucR C-terminal helix-turn-helix domain-containing protein</fullName>
    </recommendedName>
</protein>
<dbReference type="EMBL" id="JBEPSJ010000006">
    <property type="protein sequence ID" value="MET4584112.1"/>
    <property type="molecule type" value="Genomic_DNA"/>
</dbReference>
<dbReference type="PANTHER" id="PTHR33744:SF17">
    <property type="entry name" value="CONSERVED PROTEIN"/>
    <property type="match status" value="1"/>
</dbReference>
<accession>A0ABV2QUJ1</accession>
<dbReference type="Gene3D" id="1.10.10.2840">
    <property type="entry name" value="PucR C-terminal helix-turn-helix domain"/>
    <property type="match status" value="1"/>
</dbReference>